<dbReference type="InterPro" id="IPR043638">
    <property type="entry name" value="DisA_glycoprotein"/>
</dbReference>
<keyword evidence="1" id="KW-0812">Transmembrane</keyword>
<evidence type="ECO:0000313" key="2">
    <source>
        <dbReference type="EMBL" id="BAU71148.1"/>
    </source>
</evidence>
<reference evidence="2" key="1">
    <citation type="journal article" date="2017" name="Arch. Virol.">
        <title>Bustos virus, a new member of the negevirus group isolated from a Mansonia mosquito in the Philippines.</title>
        <authorList>
            <person name="Fujita R."/>
            <person name="Kuwata R."/>
            <person name="Kobayashi D."/>
            <person name="Bertuso A.G."/>
            <person name="Isawa H."/>
            <person name="Sawabe K."/>
        </authorList>
    </citation>
    <scope>NUCLEOTIDE SEQUENCE</scope>
    <source>
        <strain evidence="2">PL42</strain>
    </source>
</reference>
<proteinExistence type="predicted"/>
<feature type="transmembrane region" description="Helical" evidence="1">
    <location>
        <begin position="351"/>
        <end position="380"/>
    </location>
</feature>
<name>A0A146HUJ4_9VIRU</name>
<sequence length="382" mass="43890">MFIIVLLFGSALAFDRYPLPEMVEFHSELDRLGMLDIEPIGKLYSLQPFSDFKVYEANAWNKLVGYHCPAGQTVHNLKHTLLKDLYTCIPIPKVLKSQYLVYAIKPSSHDNVEVKCRNKYYNVSVAFCQIENYRFLIDNNGNTWFTSDYCLTNRYMIDNDGNELFTVTHTSTDYSVTFEFPPQECPFYPYDVYYEKSLPATVCVDSSSDFKSCVSGPKCELHPPYDLLPVSARSTLHFKVNGTCSVAFTTITEPHSITYHIHSALSNSFIDVILHGLLSILRPLIDALLHLVTYVVDALITIITSPEFVVIFQNIYNLILTVLQNFFDYAIDVVIPEVMDLFYESTLKTKFIILTFIYVYFKYTKFIYALSVCVVVCLFFSK</sequence>
<protein>
    <submittedName>
        <fullName evidence="2">Uncharacterized protein</fullName>
    </submittedName>
</protein>
<keyword evidence="1" id="KW-1133">Transmembrane helix</keyword>
<dbReference type="EMBL" id="LC103139">
    <property type="protein sequence ID" value="BAU71148.1"/>
    <property type="molecule type" value="Genomic_RNA"/>
</dbReference>
<accession>A0A146HUJ4</accession>
<evidence type="ECO:0000256" key="1">
    <source>
        <dbReference type="SAM" id="Phobius"/>
    </source>
</evidence>
<keyword evidence="1" id="KW-0472">Membrane</keyword>
<dbReference type="Pfam" id="PF19226">
    <property type="entry name" value="DisA"/>
    <property type="match status" value="1"/>
</dbReference>
<organism evidence="2">
    <name type="scientific">Bustos virus</name>
    <dbReference type="NCBI Taxonomy" id="1771907"/>
    <lineage>
        <taxon>Viruses</taxon>
        <taxon>Riboviria</taxon>
        <taxon>Negevirus</taxon>
    </lineage>
</organism>